<evidence type="ECO:0000256" key="1">
    <source>
        <dbReference type="ARBA" id="ARBA00004651"/>
    </source>
</evidence>
<keyword evidence="3 6" id="KW-0812">Transmembrane</keyword>
<evidence type="ECO:0008006" key="8">
    <source>
        <dbReference type="Google" id="ProtNLM"/>
    </source>
</evidence>
<evidence type="ECO:0000256" key="6">
    <source>
        <dbReference type="SAM" id="Phobius"/>
    </source>
</evidence>
<name>A0A6B2R549_9BURK</name>
<comment type="subcellular location">
    <subcellularLocation>
        <location evidence="1">Cell membrane</location>
        <topology evidence="1">Multi-pass membrane protein</topology>
    </subcellularLocation>
</comment>
<keyword evidence="4 6" id="KW-1133">Transmembrane helix</keyword>
<feature type="transmembrane region" description="Helical" evidence="6">
    <location>
        <begin position="90"/>
        <end position="111"/>
    </location>
</feature>
<evidence type="ECO:0000256" key="4">
    <source>
        <dbReference type="ARBA" id="ARBA00022989"/>
    </source>
</evidence>
<evidence type="ECO:0000256" key="3">
    <source>
        <dbReference type="ARBA" id="ARBA00022692"/>
    </source>
</evidence>
<organism evidence="7">
    <name type="scientific">Sheuella amnicola</name>
    <dbReference type="NCBI Taxonomy" id="2707330"/>
    <lineage>
        <taxon>Bacteria</taxon>
        <taxon>Pseudomonadati</taxon>
        <taxon>Pseudomonadota</taxon>
        <taxon>Betaproteobacteria</taxon>
        <taxon>Burkholderiales</taxon>
        <taxon>Alcaligenaceae</taxon>
        <taxon>Sheuella</taxon>
    </lineage>
</organism>
<dbReference type="RefSeq" id="WP_163655999.1">
    <property type="nucleotide sequence ID" value="NZ_JAAGRN010000010.1"/>
</dbReference>
<dbReference type="EMBL" id="JAAGRN010000010">
    <property type="protein sequence ID" value="NDY84177.1"/>
    <property type="molecule type" value="Genomic_DNA"/>
</dbReference>
<reference evidence="7" key="1">
    <citation type="submission" date="2020-02" db="EMBL/GenBank/DDBJ databases">
        <authorList>
            <person name="Chen W.-M."/>
        </authorList>
    </citation>
    <scope>NUCLEOTIDE SEQUENCE</scope>
    <source>
        <strain evidence="7">NBD-18</strain>
    </source>
</reference>
<sequence>MHASLHTDKPLVLTDADRASINARARKELLYIILAQALVGLFVAIIAGMVAGKVAALSALAGAGAYFVPNLLFALRLFIATHQPKGASPVMFLMGEMLKMVAAVGLLWLIARVGGDRVSWLAVVAGLIGVVKAYLLMLALGGFRSGSVVKYGDKK</sequence>
<dbReference type="InterPro" id="IPR005598">
    <property type="entry name" value="ATP_synth_I"/>
</dbReference>
<dbReference type="Pfam" id="PF03899">
    <property type="entry name" value="ATP-synt_I"/>
    <property type="match status" value="1"/>
</dbReference>
<gene>
    <name evidence="7" type="ORF">G3I67_13160</name>
</gene>
<keyword evidence="5 6" id="KW-0472">Membrane</keyword>
<evidence type="ECO:0000313" key="7">
    <source>
        <dbReference type="EMBL" id="NDY84177.1"/>
    </source>
</evidence>
<accession>A0A6B2R549</accession>
<keyword evidence="2" id="KW-1003">Cell membrane</keyword>
<feature type="transmembrane region" description="Helical" evidence="6">
    <location>
        <begin position="57"/>
        <end position="78"/>
    </location>
</feature>
<dbReference type="AlphaFoldDB" id="A0A6B2R549"/>
<feature type="transmembrane region" description="Helical" evidence="6">
    <location>
        <begin position="117"/>
        <end position="140"/>
    </location>
</feature>
<dbReference type="GO" id="GO:0005886">
    <property type="term" value="C:plasma membrane"/>
    <property type="evidence" value="ECO:0007669"/>
    <property type="project" value="UniProtKB-SubCell"/>
</dbReference>
<comment type="caution">
    <text evidence="7">The sequence shown here is derived from an EMBL/GenBank/DDBJ whole genome shotgun (WGS) entry which is preliminary data.</text>
</comment>
<protein>
    <recommendedName>
        <fullName evidence="8">ATP synthase subunit I</fullName>
    </recommendedName>
</protein>
<proteinExistence type="predicted"/>
<feature type="transmembrane region" description="Helical" evidence="6">
    <location>
        <begin position="29"/>
        <end position="51"/>
    </location>
</feature>
<evidence type="ECO:0000256" key="2">
    <source>
        <dbReference type="ARBA" id="ARBA00022475"/>
    </source>
</evidence>
<evidence type="ECO:0000256" key="5">
    <source>
        <dbReference type="ARBA" id="ARBA00023136"/>
    </source>
</evidence>